<dbReference type="Proteomes" id="UP000092460">
    <property type="component" value="Unassembled WGS sequence"/>
</dbReference>
<sequence length="221" mass="25932">MSSDESRKCQPQIYNLLQRFDRQLFINIKILIHMSECICRFCKNPLHGKDGNLKSNSLFIPTEKGNMQPLSDDERRRYFPMNAKHHFTRNKFYFLKDLTFNHHLPVYERGFVNPKVAKTDREQQSTAHLLLEEHFESDREIDSQYENRRRERQFECNEGNHEKENIDTATNGTGGKKIKEGFPHERLTPHAILKGISCPAGHSKENIIKGEAIHKNRGTNR</sequence>
<dbReference type="AlphaFoldDB" id="A0A1B0AM80"/>
<dbReference type="EnsemblMetazoa" id="GPPI001614-RA">
    <property type="protein sequence ID" value="GPPI001614-PA"/>
    <property type="gene ID" value="GPPI001614"/>
</dbReference>
<dbReference type="EMBL" id="JXJN01000367">
    <property type="status" value="NOT_ANNOTATED_CDS"/>
    <property type="molecule type" value="Genomic_DNA"/>
</dbReference>
<proteinExistence type="predicted"/>
<reference evidence="3" key="1">
    <citation type="submission" date="2015-01" db="EMBL/GenBank/DDBJ databases">
        <authorList>
            <person name="Aksoy S."/>
            <person name="Warren W."/>
            <person name="Wilson R.K."/>
        </authorList>
    </citation>
    <scope>NUCLEOTIDE SEQUENCE [LARGE SCALE GENOMIC DNA]</scope>
    <source>
        <strain evidence="3">IAEA</strain>
    </source>
</reference>
<keyword evidence="3" id="KW-1185">Reference proteome</keyword>
<feature type="region of interest" description="Disordered" evidence="1">
    <location>
        <begin position="154"/>
        <end position="175"/>
    </location>
</feature>
<evidence type="ECO:0000256" key="1">
    <source>
        <dbReference type="SAM" id="MobiDB-lite"/>
    </source>
</evidence>
<evidence type="ECO:0000313" key="2">
    <source>
        <dbReference type="EnsemblMetazoa" id="GPPI001614-PA"/>
    </source>
</evidence>
<protein>
    <submittedName>
        <fullName evidence="2">Uncharacterized protein</fullName>
    </submittedName>
</protein>
<organism evidence="2 3">
    <name type="scientific">Glossina palpalis gambiensis</name>
    <dbReference type="NCBI Taxonomy" id="67801"/>
    <lineage>
        <taxon>Eukaryota</taxon>
        <taxon>Metazoa</taxon>
        <taxon>Ecdysozoa</taxon>
        <taxon>Arthropoda</taxon>
        <taxon>Hexapoda</taxon>
        <taxon>Insecta</taxon>
        <taxon>Pterygota</taxon>
        <taxon>Neoptera</taxon>
        <taxon>Endopterygota</taxon>
        <taxon>Diptera</taxon>
        <taxon>Brachycera</taxon>
        <taxon>Muscomorpha</taxon>
        <taxon>Hippoboscoidea</taxon>
        <taxon>Glossinidae</taxon>
        <taxon>Glossina</taxon>
    </lineage>
</organism>
<name>A0A1B0AM80_9MUSC</name>
<reference evidence="2" key="2">
    <citation type="submission" date="2020-05" db="UniProtKB">
        <authorList>
            <consortium name="EnsemblMetazoa"/>
        </authorList>
    </citation>
    <scope>IDENTIFICATION</scope>
    <source>
        <strain evidence="2">IAEA</strain>
    </source>
</reference>
<evidence type="ECO:0000313" key="3">
    <source>
        <dbReference type="Proteomes" id="UP000092460"/>
    </source>
</evidence>
<dbReference type="VEuPathDB" id="VectorBase:GPPI001614"/>
<feature type="compositionally biased region" description="Basic and acidic residues" evidence="1">
    <location>
        <begin position="154"/>
        <end position="166"/>
    </location>
</feature>
<accession>A0A1B0AM80</accession>